<evidence type="ECO:0000256" key="2">
    <source>
        <dbReference type="SAM" id="Phobius"/>
    </source>
</evidence>
<feature type="transmembrane region" description="Helical" evidence="2">
    <location>
        <begin position="172"/>
        <end position="193"/>
    </location>
</feature>
<dbReference type="InterPro" id="IPR009571">
    <property type="entry name" value="SUR7/Rim9-like_fungi"/>
</dbReference>
<feature type="compositionally biased region" description="Basic and acidic residues" evidence="1">
    <location>
        <begin position="8"/>
        <end position="22"/>
    </location>
</feature>
<dbReference type="EMBL" id="JAHFXS010000454">
    <property type="protein sequence ID" value="KAG9984812.1"/>
    <property type="molecule type" value="Genomic_DNA"/>
</dbReference>
<comment type="caution">
    <text evidence="3">The sequence shown here is derived from an EMBL/GenBank/DDBJ whole genome shotgun (WGS) entry which is preliminary data.</text>
</comment>
<evidence type="ECO:0000313" key="4">
    <source>
        <dbReference type="Proteomes" id="UP000729357"/>
    </source>
</evidence>
<feature type="transmembrane region" description="Helical" evidence="2">
    <location>
        <begin position="205"/>
        <end position="232"/>
    </location>
</feature>
<evidence type="ECO:0000313" key="3">
    <source>
        <dbReference type="EMBL" id="KAG9984812.1"/>
    </source>
</evidence>
<feature type="region of interest" description="Disordered" evidence="1">
    <location>
        <begin position="1"/>
        <end position="33"/>
    </location>
</feature>
<dbReference type="PANTHER" id="PTHR28019:SF2">
    <property type="entry name" value="CELL MEMBRANE PROTEIN YLR413W-RELATED"/>
    <property type="match status" value="1"/>
</dbReference>
<keyword evidence="2" id="KW-1133">Transmembrane helix</keyword>
<reference evidence="3" key="2">
    <citation type="submission" date="2021-08" db="EMBL/GenBank/DDBJ databases">
        <authorList>
            <person name="Gostincar C."/>
            <person name="Sun X."/>
            <person name="Song Z."/>
            <person name="Gunde-Cimerman N."/>
        </authorList>
    </citation>
    <scope>NUCLEOTIDE SEQUENCE</scope>
    <source>
        <strain evidence="3">EXF-9298</strain>
    </source>
</reference>
<accession>A0A9P8FZ37</accession>
<organism evidence="3 4">
    <name type="scientific">Aureobasidium melanogenum</name>
    <name type="common">Aureobasidium pullulans var. melanogenum</name>
    <dbReference type="NCBI Taxonomy" id="46634"/>
    <lineage>
        <taxon>Eukaryota</taxon>
        <taxon>Fungi</taxon>
        <taxon>Dikarya</taxon>
        <taxon>Ascomycota</taxon>
        <taxon>Pezizomycotina</taxon>
        <taxon>Dothideomycetes</taxon>
        <taxon>Dothideomycetidae</taxon>
        <taxon>Dothideales</taxon>
        <taxon>Saccotheciaceae</taxon>
        <taxon>Aureobasidium</taxon>
    </lineage>
</organism>
<evidence type="ECO:0000256" key="1">
    <source>
        <dbReference type="SAM" id="MobiDB-lite"/>
    </source>
</evidence>
<feature type="non-terminal residue" evidence="3">
    <location>
        <position position="1"/>
    </location>
</feature>
<dbReference type="GO" id="GO:0051285">
    <property type="term" value="C:cell cortex of cell tip"/>
    <property type="evidence" value="ECO:0007669"/>
    <property type="project" value="TreeGrafter"/>
</dbReference>
<feature type="region of interest" description="Disordered" evidence="1">
    <location>
        <begin position="287"/>
        <end position="316"/>
    </location>
</feature>
<keyword evidence="2" id="KW-0812">Transmembrane</keyword>
<dbReference type="PANTHER" id="PTHR28019">
    <property type="entry name" value="CELL MEMBRANE PROTEIN YLR413W-RELATED"/>
    <property type="match status" value="1"/>
</dbReference>
<sequence length="316" mass="34914">MFGRKKRDVSPEDRVPSEETDRTLTPGIDGPTKEQLKRATRTRMIWALISSFFLLLTVIFMILVEVGCTGTGSVKSSIYFININLTNVFPESVPDSAIINSIAQTIGLHDFYHVGLWGFCEGYNGQGITDCSSPQTLYWFNPVQIILNQLLAGATIALPTDLTDILGLIKTVSHWMFGLFLAGACLSFVMIFLNPLAVFSRWLTLFTGIFTFLAALLITVATIIATVMFIIMQNAFTSVSELNIGANLGGKMFAFMWIASAFSILAWLIQTSLCCCCASRRDVKRGKKIGSKKAWQTETPGVSEKESKRGVFGRKK</sequence>
<protein>
    <submittedName>
        <fullName evidence="3">Integral membrane protein-like protein</fullName>
    </submittedName>
</protein>
<dbReference type="GO" id="GO:0031505">
    <property type="term" value="P:fungal-type cell wall organization"/>
    <property type="evidence" value="ECO:0007669"/>
    <property type="project" value="TreeGrafter"/>
</dbReference>
<keyword evidence="2" id="KW-0472">Membrane</keyword>
<gene>
    <name evidence="3" type="ORF">KCU98_g5148</name>
</gene>
<feature type="transmembrane region" description="Helical" evidence="2">
    <location>
        <begin position="45"/>
        <end position="64"/>
    </location>
</feature>
<reference evidence="3" key="1">
    <citation type="journal article" date="2021" name="J Fungi (Basel)">
        <title>Virulence traits and population genomics of the black yeast Aureobasidium melanogenum.</title>
        <authorList>
            <person name="Cernosa A."/>
            <person name="Sun X."/>
            <person name="Gostincar C."/>
            <person name="Fang C."/>
            <person name="Gunde-Cimerman N."/>
            <person name="Song Z."/>
        </authorList>
    </citation>
    <scope>NUCLEOTIDE SEQUENCE</scope>
    <source>
        <strain evidence="3">EXF-9298</strain>
    </source>
</reference>
<keyword evidence="4" id="KW-1185">Reference proteome</keyword>
<dbReference type="Proteomes" id="UP000729357">
    <property type="component" value="Unassembled WGS sequence"/>
</dbReference>
<dbReference type="Pfam" id="PF06687">
    <property type="entry name" value="SUR7"/>
    <property type="match status" value="1"/>
</dbReference>
<dbReference type="InterPro" id="IPR052413">
    <property type="entry name" value="SUR7_domain"/>
</dbReference>
<proteinExistence type="predicted"/>
<name>A0A9P8FZ37_AURME</name>
<dbReference type="AlphaFoldDB" id="A0A9P8FZ37"/>
<feature type="transmembrane region" description="Helical" evidence="2">
    <location>
        <begin position="252"/>
        <end position="278"/>
    </location>
</feature>
<dbReference type="GO" id="GO:0005886">
    <property type="term" value="C:plasma membrane"/>
    <property type="evidence" value="ECO:0007669"/>
    <property type="project" value="InterPro"/>
</dbReference>